<feature type="transmembrane region" description="Helical" evidence="5">
    <location>
        <begin position="37"/>
        <end position="55"/>
    </location>
</feature>
<dbReference type="InterPro" id="IPR000620">
    <property type="entry name" value="EamA_dom"/>
</dbReference>
<evidence type="ECO:0000256" key="1">
    <source>
        <dbReference type="ARBA" id="ARBA00004141"/>
    </source>
</evidence>
<keyword evidence="2 5" id="KW-0812">Transmembrane</keyword>
<proteinExistence type="predicted"/>
<dbReference type="GO" id="GO:0016020">
    <property type="term" value="C:membrane"/>
    <property type="evidence" value="ECO:0007669"/>
    <property type="project" value="UniProtKB-SubCell"/>
</dbReference>
<dbReference type="SUPFAM" id="SSF103481">
    <property type="entry name" value="Multidrug resistance efflux transporter EmrE"/>
    <property type="match status" value="2"/>
</dbReference>
<feature type="domain" description="EamA" evidence="6">
    <location>
        <begin position="147"/>
        <end position="280"/>
    </location>
</feature>
<feature type="transmembrane region" description="Helical" evidence="5">
    <location>
        <begin position="261"/>
        <end position="280"/>
    </location>
</feature>
<evidence type="ECO:0000313" key="7">
    <source>
        <dbReference type="EMBL" id="SUZ89513.1"/>
    </source>
</evidence>
<dbReference type="PANTHER" id="PTHR32322">
    <property type="entry name" value="INNER MEMBRANE TRANSPORTER"/>
    <property type="match status" value="1"/>
</dbReference>
<feature type="transmembrane region" description="Helical" evidence="5">
    <location>
        <begin position="235"/>
        <end position="255"/>
    </location>
</feature>
<dbReference type="AlphaFoldDB" id="A0A381RKC0"/>
<comment type="subcellular location">
    <subcellularLocation>
        <location evidence="1">Membrane</location>
        <topology evidence="1">Multi-pass membrane protein</topology>
    </subcellularLocation>
</comment>
<organism evidence="7">
    <name type="scientific">marine metagenome</name>
    <dbReference type="NCBI Taxonomy" id="408172"/>
    <lineage>
        <taxon>unclassified sequences</taxon>
        <taxon>metagenomes</taxon>
        <taxon>ecological metagenomes</taxon>
    </lineage>
</organism>
<dbReference type="InterPro" id="IPR037185">
    <property type="entry name" value="EmrE-like"/>
</dbReference>
<sequence length="293" mass="30994">MERQAVIGRAAAVGAIFLMSFGPSIVKLADVAEITFIFWRLLAAVMFYSLLLVATGRRLPWEDLRRCIPGGVLFGVNLVFFILTMRRTSAANAVVIASLQPVVLIGIAGPLFGERPRPSIYLWSAVAMGGVVVAMMGADATGVATRTGDLLAVGTMLLFAAYYVVSKRSRVNLDSATYQVGLTVVATLTVLPFAPAMGQSLAPPPVDQWIWIALMAVIPGTGHLLTNYALGHVPIILMSLVGLLFTAVAPLYAWWLVGEKIGGVQALGMALVIAALAVVVTRPVEKPPAPTVG</sequence>
<dbReference type="InterPro" id="IPR050638">
    <property type="entry name" value="AA-Vitamin_Transporters"/>
</dbReference>
<keyword evidence="4 5" id="KW-0472">Membrane</keyword>
<dbReference type="PANTHER" id="PTHR32322:SF2">
    <property type="entry name" value="EAMA DOMAIN-CONTAINING PROTEIN"/>
    <property type="match status" value="1"/>
</dbReference>
<feature type="transmembrane region" description="Helical" evidence="5">
    <location>
        <begin position="67"/>
        <end position="85"/>
    </location>
</feature>
<evidence type="ECO:0000259" key="6">
    <source>
        <dbReference type="Pfam" id="PF00892"/>
    </source>
</evidence>
<feature type="transmembrane region" description="Helical" evidence="5">
    <location>
        <begin position="178"/>
        <end position="197"/>
    </location>
</feature>
<evidence type="ECO:0000256" key="3">
    <source>
        <dbReference type="ARBA" id="ARBA00022989"/>
    </source>
</evidence>
<feature type="transmembrane region" description="Helical" evidence="5">
    <location>
        <begin position="209"/>
        <end position="228"/>
    </location>
</feature>
<dbReference type="EMBL" id="UINC01001819">
    <property type="protein sequence ID" value="SUZ89513.1"/>
    <property type="molecule type" value="Genomic_DNA"/>
</dbReference>
<accession>A0A381RKC0</accession>
<evidence type="ECO:0000256" key="2">
    <source>
        <dbReference type="ARBA" id="ARBA00022692"/>
    </source>
</evidence>
<keyword evidence="3 5" id="KW-1133">Transmembrane helix</keyword>
<evidence type="ECO:0000256" key="4">
    <source>
        <dbReference type="ARBA" id="ARBA00023136"/>
    </source>
</evidence>
<feature type="transmembrane region" description="Helical" evidence="5">
    <location>
        <begin position="150"/>
        <end position="166"/>
    </location>
</feature>
<feature type="transmembrane region" description="Helical" evidence="5">
    <location>
        <begin position="91"/>
        <end position="113"/>
    </location>
</feature>
<dbReference type="Pfam" id="PF00892">
    <property type="entry name" value="EamA"/>
    <property type="match status" value="2"/>
</dbReference>
<feature type="domain" description="EamA" evidence="6">
    <location>
        <begin position="10"/>
        <end position="135"/>
    </location>
</feature>
<gene>
    <name evidence="7" type="ORF">METZ01_LOCUS42367</name>
</gene>
<name>A0A381RKC0_9ZZZZ</name>
<feature type="transmembrane region" description="Helical" evidence="5">
    <location>
        <begin position="120"/>
        <end position="138"/>
    </location>
</feature>
<evidence type="ECO:0000256" key="5">
    <source>
        <dbReference type="SAM" id="Phobius"/>
    </source>
</evidence>
<feature type="transmembrane region" description="Helical" evidence="5">
    <location>
        <begin position="7"/>
        <end position="25"/>
    </location>
</feature>
<protein>
    <recommendedName>
        <fullName evidence="6">EamA domain-containing protein</fullName>
    </recommendedName>
</protein>
<reference evidence="7" key="1">
    <citation type="submission" date="2018-05" db="EMBL/GenBank/DDBJ databases">
        <authorList>
            <person name="Lanie J.A."/>
            <person name="Ng W.-L."/>
            <person name="Kazmierczak K.M."/>
            <person name="Andrzejewski T.M."/>
            <person name="Davidsen T.M."/>
            <person name="Wayne K.J."/>
            <person name="Tettelin H."/>
            <person name="Glass J.I."/>
            <person name="Rusch D."/>
            <person name="Podicherti R."/>
            <person name="Tsui H.-C.T."/>
            <person name="Winkler M.E."/>
        </authorList>
    </citation>
    <scope>NUCLEOTIDE SEQUENCE</scope>
</reference>